<dbReference type="GO" id="GO:0008168">
    <property type="term" value="F:methyltransferase activity"/>
    <property type="evidence" value="ECO:0007669"/>
    <property type="project" value="UniProtKB-KW"/>
</dbReference>
<dbReference type="STRING" id="1197717.BED41_00190"/>
<dbReference type="GO" id="GO:0032259">
    <property type="term" value="P:methylation"/>
    <property type="evidence" value="ECO:0007669"/>
    <property type="project" value="UniProtKB-KW"/>
</dbReference>
<keyword evidence="2" id="KW-0489">Methyltransferase</keyword>
<gene>
    <name evidence="2" type="ORF">BED41_00190</name>
</gene>
<dbReference type="KEGG" id="cpor:BED41_00190"/>
<dbReference type="Proteomes" id="UP000093044">
    <property type="component" value="Chromosome"/>
</dbReference>
<dbReference type="EMBL" id="CP016757">
    <property type="protein sequence ID" value="ANZ43663.1"/>
    <property type="molecule type" value="Genomic_DNA"/>
</dbReference>
<dbReference type="OrthoDB" id="9764267at2"/>
<dbReference type="Pfam" id="PF07355">
    <property type="entry name" value="GRDB"/>
    <property type="match status" value="1"/>
</dbReference>
<name>A0A1B2I128_9BACT</name>
<dbReference type="AlphaFoldDB" id="A0A1B2I128"/>
<reference evidence="2" key="1">
    <citation type="submission" date="2016-08" db="EMBL/GenBank/DDBJ databases">
        <title>Complete genome of Cloacibacillus porcorum.</title>
        <authorList>
            <person name="Looft T."/>
            <person name="Bayles D.O."/>
            <person name="Alt D.P."/>
        </authorList>
    </citation>
    <scope>NUCLEOTIDE SEQUENCE [LARGE SCALE GENOMIC DNA]</scope>
    <source>
        <strain evidence="2">CL-84</strain>
    </source>
</reference>
<sequence length="348" mass="37498">MTYKILHYINQFFAGIGGEDKADFEPKLVAGAVGPGAQLDKLLDGKARICATYVCGDNYFAEHTDAVLADFKKALDEYRPDIIIAGPSFYAGRYGFACGHVIRLAHETLGIPGVAGMNFESPAVEMFRDEMYIVKTGNSARAIKPALEDMAKLAEKLLEKRELGSAAEENYFHRHIRNNFFREENGGKRAVEMLLKKMKGEPFTSEYLQAIPEKVAVAKAVGDLSKATVALLNTGGIVPAGNPDKIESSSATKYGVYPLDGAERLEPGAVISIHGGYDTSFANADPNRIVPVDVMRGLEKEGVIGKLHEYYYTTAGTGASLLNGEAFGRGIAETLSKAGVDAAIMVST</sequence>
<dbReference type="GO" id="GO:0050485">
    <property type="term" value="F:oxidoreductase activity, acting on X-H and Y-H to form an X-Y bond, with a disulfide as acceptor"/>
    <property type="evidence" value="ECO:0007669"/>
    <property type="project" value="InterPro"/>
</dbReference>
<protein>
    <submittedName>
        <fullName evidence="2">Beta-aspartate methyltransferase</fullName>
    </submittedName>
</protein>
<evidence type="ECO:0000313" key="3">
    <source>
        <dbReference type="Proteomes" id="UP000093044"/>
    </source>
</evidence>
<evidence type="ECO:0000256" key="1">
    <source>
        <dbReference type="ARBA" id="ARBA00023002"/>
    </source>
</evidence>
<dbReference type="InterPro" id="IPR010187">
    <property type="entry name" value="Various_sel_PB"/>
</dbReference>
<dbReference type="NCBIfam" id="TIGR01918">
    <property type="entry name" value="various_sel_PB"/>
    <property type="match status" value="1"/>
</dbReference>
<keyword evidence="2" id="KW-0808">Transferase</keyword>
<keyword evidence="1" id="KW-0560">Oxidoreductase</keyword>
<organism evidence="2 3">
    <name type="scientific">Cloacibacillus porcorum</name>
    <dbReference type="NCBI Taxonomy" id="1197717"/>
    <lineage>
        <taxon>Bacteria</taxon>
        <taxon>Thermotogati</taxon>
        <taxon>Synergistota</taxon>
        <taxon>Synergistia</taxon>
        <taxon>Synergistales</taxon>
        <taxon>Synergistaceae</taxon>
        <taxon>Cloacibacillus</taxon>
    </lineage>
</organism>
<accession>A0A1B2I128</accession>
<proteinExistence type="predicted"/>
<keyword evidence="3" id="KW-1185">Reference proteome</keyword>
<evidence type="ECO:0000313" key="2">
    <source>
        <dbReference type="EMBL" id="ANZ43663.1"/>
    </source>
</evidence>